<accession>A0A016RXF1</accession>
<dbReference type="AlphaFoldDB" id="A0A016RXF1"/>
<dbReference type="Proteomes" id="UP000024635">
    <property type="component" value="Unassembled WGS sequence"/>
</dbReference>
<organism evidence="1 2">
    <name type="scientific">Ancylostoma ceylanicum</name>
    <dbReference type="NCBI Taxonomy" id="53326"/>
    <lineage>
        <taxon>Eukaryota</taxon>
        <taxon>Metazoa</taxon>
        <taxon>Ecdysozoa</taxon>
        <taxon>Nematoda</taxon>
        <taxon>Chromadorea</taxon>
        <taxon>Rhabditida</taxon>
        <taxon>Rhabditina</taxon>
        <taxon>Rhabditomorpha</taxon>
        <taxon>Strongyloidea</taxon>
        <taxon>Ancylostomatidae</taxon>
        <taxon>Ancylostomatinae</taxon>
        <taxon>Ancylostoma</taxon>
    </lineage>
</organism>
<reference evidence="2" key="1">
    <citation type="journal article" date="2015" name="Nat. Genet.">
        <title>The genome and transcriptome of the zoonotic hookworm Ancylostoma ceylanicum identify infection-specific gene families.</title>
        <authorList>
            <person name="Schwarz E.M."/>
            <person name="Hu Y."/>
            <person name="Antoshechkin I."/>
            <person name="Miller M.M."/>
            <person name="Sternberg P.W."/>
            <person name="Aroian R.V."/>
        </authorList>
    </citation>
    <scope>NUCLEOTIDE SEQUENCE</scope>
    <source>
        <strain evidence="2">HY135</strain>
    </source>
</reference>
<comment type="caution">
    <text evidence="1">The sequence shown here is derived from an EMBL/GenBank/DDBJ whole genome shotgun (WGS) entry which is preliminary data.</text>
</comment>
<name>A0A016RXF1_9BILA</name>
<keyword evidence="2" id="KW-1185">Reference proteome</keyword>
<proteinExistence type="predicted"/>
<dbReference type="EMBL" id="JARK01001681">
    <property type="protein sequence ID" value="EYB82981.1"/>
    <property type="molecule type" value="Genomic_DNA"/>
</dbReference>
<protein>
    <submittedName>
        <fullName evidence="1">Uncharacterized protein</fullName>
    </submittedName>
</protein>
<sequence>MTASPNPKITRGLDDHLPISGKGCRKPNWCKKNMHNRNLLYCWHFNSETRTLKGVSGVGHDEAKSGWVMLLWLHYSKNGPMTET</sequence>
<evidence type="ECO:0000313" key="2">
    <source>
        <dbReference type="Proteomes" id="UP000024635"/>
    </source>
</evidence>
<gene>
    <name evidence="1" type="primary">Acey_s0345.g3100</name>
    <name evidence="1" type="ORF">Y032_0345g3100</name>
</gene>
<evidence type="ECO:0000313" key="1">
    <source>
        <dbReference type="EMBL" id="EYB82981.1"/>
    </source>
</evidence>